<feature type="transmembrane region" description="Helical" evidence="6">
    <location>
        <begin position="69"/>
        <end position="88"/>
    </location>
</feature>
<evidence type="ECO:0000256" key="5">
    <source>
        <dbReference type="SAM" id="MobiDB-lite"/>
    </source>
</evidence>
<proteinExistence type="predicted"/>
<comment type="subcellular location">
    <subcellularLocation>
        <location evidence="1">Membrane</location>
        <topology evidence="1">Multi-pass membrane protein</topology>
    </subcellularLocation>
</comment>
<dbReference type="InterPro" id="IPR036259">
    <property type="entry name" value="MFS_trans_sf"/>
</dbReference>
<dbReference type="GO" id="GO:0022857">
    <property type="term" value="F:transmembrane transporter activity"/>
    <property type="evidence" value="ECO:0007669"/>
    <property type="project" value="InterPro"/>
</dbReference>
<feature type="transmembrane region" description="Helical" evidence="6">
    <location>
        <begin position="158"/>
        <end position="176"/>
    </location>
</feature>
<dbReference type="Gene3D" id="1.20.1720.10">
    <property type="entry name" value="Multidrug resistance protein D"/>
    <property type="match status" value="1"/>
</dbReference>
<reference evidence="8" key="1">
    <citation type="submission" date="2023-03" db="EMBL/GenBank/DDBJ databases">
        <title>Massive genome expansion in bonnet fungi (Mycena s.s.) driven by repeated elements and novel gene families across ecological guilds.</title>
        <authorList>
            <consortium name="Lawrence Berkeley National Laboratory"/>
            <person name="Harder C.B."/>
            <person name="Miyauchi S."/>
            <person name="Viragh M."/>
            <person name="Kuo A."/>
            <person name="Thoen E."/>
            <person name="Andreopoulos B."/>
            <person name="Lu D."/>
            <person name="Skrede I."/>
            <person name="Drula E."/>
            <person name="Henrissat B."/>
            <person name="Morin E."/>
            <person name="Kohler A."/>
            <person name="Barry K."/>
            <person name="LaButti K."/>
            <person name="Morin E."/>
            <person name="Salamov A."/>
            <person name="Lipzen A."/>
            <person name="Mereny Z."/>
            <person name="Hegedus B."/>
            <person name="Baldrian P."/>
            <person name="Stursova M."/>
            <person name="Weitz H."/>
            <person name="Taylor A."/>
            <person name="Grigoriev I.V."/>
            <person name="Nagy L.G."/>
            <person name="Martin F."/>
            <person name="Kauserud H."/>
        </authorList>
    </citation>
    <scope>NUCLEOTIDE SEQUENCE</scope>
    <source>
        <strain evidence="8">9284</strain>
    </source>
</reference>
<dbReference type="PRINTS" id="PR01036">
    <property type="entry name" value="TCRTETB"/>
</dbReference>
<evidence type="ECO:0000256" key="2">
    <source>
        <dbReference type="ARBA" id="ARBA00022692"/>
    </source>
</evidence>
<dbReference type="Gene3D" id="1.20.1250.20">
    <property type="entry name" value="MFS general substrate transporter like domains"/>
    <property type="match status" value="1"/>
</dbReference>
<accession>A0AAD7CKV1</accession>
<dbReference type="AlphaFoldDB" id="A0AAD7CKV1"/>
<evidence type="ECO:0000313" key="9">
    <source>
        <dbReference type="Proteomes" id="UP001221142"/>
    </source>
</evidence>
<dbReference type="SUPFAM" id="SSF103473">
    <property type="entry name" value="MFS general substrate transporter"/>
    <property type="match status" value="1"/>
</dbReference>
<organism evidence="8 9">
    <name type="scientific">Roridomyces roridus</name>
    <dbReference type="NCBI Taxonomy" id="1738132"/>
    <lineage>
        <taxon>Eukaryota</taxon>
        <taxon>Fungi</taxon>
        <taxon>Dikarya</taxon>
        <taxon>Basidiomycota</taxon>
        <taxon>Agaricomycotina</taxon>
        <taxon>Agaricomycetes</taxon>
        <taxon>Agaricomycetidae</taxon>
        <taxon>Agaricales</taxon>
        <taxon>Marasmiineae</taxon>
        <taxon>Mycenaceae</taxon>
        <taxon>Roridomyces</taxon>
    </lineage>
</organism>
<sequence length="539" mass="57812">MASPESEKSTAPEGPLSETTLEESTSLTGHQLTLVFSSMLLCLLLVSLDQTILATALPRIASKFDAFSLQGWVASSFTLVQTVLLPFYGQLLRIAPAKHVMLSSISIFEIGSLVCGVSKNINQLIAGRVVAGVGAAGLFISMLQIVSQATRLEDRPRLFGIFGAVTGLASIIGPLIGGAFTDHVSWRWNFYINLPLGGLTLLMVTVLLKAQPPLGSDPTKRDRREILAQFLRMDFIGAVLIAGAVTSLVLGLQWGGNTKAWGNYAVIVSFVFGGVLAVVSVLWEIYMKERAMVPTAIFHNRSTYAIVVYAFLGRFAIVVFAYYLPIFYQAARHSSAISSGVDLLPFMLGVVITVILAGQLVSRLGYYWPFLAVGPLFLATGSGLLYTLNSNSPIARIIGFQILVGVGAGLGMQNIMIAMQAEFRDTPKLLGQATSMGSFAQFFGMTIGLGIAETVFSSELAKNLARYAPDAPAGIVKETPTAIYTELPKEMIPGVVLSYTKSLRTIFLLGVPVAGIALIASLFIKNRKLGAPEKIEDKA</sequence>
<dbReference type="InterPro" id="IPR011701">
    <property type="entry name" value="MFS"/>
</dbReference>
<feature type="transmembrane region" description="Helical" evidence="6">
    <location>
        <begin position="188"/>
        <end position="210"/>
    </location>
</feature>
<feature type="compositionally biased region" description="Basic and acidic residues" evidence="5">
    <location>
        <begin position="1"/>
        <end position="10"/>
    </location>
</feature>
<dbReference type="Pfam" id="PF07690">
    <property type="entry name" value="MFS_1"/>
    <property type="match status" value="1"/>
</dbReference>
<dbReference type="CDD" id="cd17502">
    <property type="entry name" value="MFS_Azr1_MDR_like"/>
    <property type="match status" value="1"/>
</dbReference>
<dbReference type="PANTHER" id="PTHR23501">
    <property type="entry name" value="MAJOR FACILITATOR SUPERFAMILY"/>
    <property type="match status" value="1"/>
</dbReference>
<evidence type="ECO:0000256" key="4">
    <source>
        <dbReference type="ARBA" id="ARBA00023136"/>
    </source>
</evidence>
<feature type="region of interest" description="Disordered" evidence="5">
    <location>
        <begin position="1"/>
        <end position="24"/>
    </location>
</feature>
<evidence type="ECO:0000256" key="1">
    <source>
        <dbReference type="ARBA" id="ARBA00004141"/>
    </source>
</evidence>
<feature type="transmembrane region" description="Helical" evidence="6">
    <location>
        <begin position="506"/>
        <end position="524"/>
    </location>
</feature>
<protein>
    <submittedName>
        <fullName evidence="8">Transporter</fullName>
    </submittedName>
</protein>
<dbReference type="InterPro" id="IPR020846">
    <property type="entry name" value="MFS_dom"/>
</dbReference>
<feature type="domain" description="Major facilitator superfamily (MFS) profile" evidence="7">
    <location>
        <begin position="35"/>
        <end position="529"/>
    </location>
</feature>
<dbReference type="PROSITE" id="PS50850">
    <property type="entry name" value="MFS"/>
    <property type="match status" value="1"/>
</dbReference>
<dbReference type="PANTHER" id="PTHR23501:SF198">
    <property type="entry name" value="AZOLE RESISTANCE PROTEIN 1-RELATED"/>
    <property type="match status" value="1"/>
</dbReference>
<name>A0AAD7CKV1_9AGAR</name>
<dbReference type="Proteomes" id="UP001221142">
    <property type="component" value="Unassembled WGS sequence"/>
</dbReference>
<dbReference type="GO" id="GO:0005886">
    <property type="term" value="C:plasma membrane"/>
    <property type="evidence" value="ECO:0007669"/>
    <property type="project" value="TreeGrafter"/>
</dbReference>
<keyword evidence="9" id="KW-1185">Reference proteome</keyword>
<feature type="transmembrane region" description="Helical" evidence="6">
    <location>
        <begin position="304"/>
        <end position="323"/>
    </location>
</feature>
<feature type="transmembrane region" description="Helical" evidence="6">
    <location>
        <begin position="261"/>
        <end position="283"/>
    </location>
</feature>
<evidence type="ECO:0000256" key="6">
    <source>
        <dbReference type="SAM" id="Phobius"/>
    </source>
</evidence>
<keyword evidence="4 6" id="KW-0472">Membrane</keyword>
<feature type="transmembrane region" description="Helical" evidence="6">
    <location>
        <begin position="368"/>
        <end position="388"/>
    </location>
</feature>
<keyword evidence="2 6" id="KW-0812">Transmembrane</keyword>
<feature type="transmembrane region" description="Helical" evidence="6">
    <location>
        <begin position="394"/>
        <end position="417"/>
    </location>
</feature>
<feature type="transmembrane region" description="Helical" evidence="6">
    <location>
        <begin position="34"/>
        <end position="57"/>
    </location>
</feature>
<evidence type="ECO:0000259" key="7">
    <source>
        <dbReference type="PROSITE" id="PS50850"/>
    </source>
</evidence>
<feature type="transmembrane region" description="Helical" evidence="6">
    <location>
        <begin position="231"/>
        <end position="255"/>
    </location>
</feature>
<dbReference type="EMBL" id="JARKIF010000001">
    <property type="protein sequence ID" value="KAJ7650991.1"/>
    <property type="molecule type" value="Genomic_DNA"/>
</dbReference>
<evidence type="ECO:0000256" key="3">
    <source>
        <dbReference type="ARBA" id="ARBA00022989"/>
    </source>
</evidence>
<feature type="transmembrane region" description="Helical" evidence="6">
    <location>
        <begin position="429"/>
        <end position="452"/>
    </location>
</feature>
<comment type="caution">
    <text evidence="8">The sequence shown here is derived from an EMBL/GenBank/DDBJ whole genome shotgun (WGS) entry which is preliminary data.</text>
</comment>
<feature type="transmembrane region" description="Helical" evidence="6">
    <location>
        <begin position="343"/>
        <end position="361"/>
    </location>
</feature>
<gene>
    <name evidence="8" type="ORF">FB45DRAFT_986706</name>
</gene>
<keyword evidence="3 6" id="KW-1133">Transmembrane helix</keyword>
<evidence type="ECO:0000313" key="8">
    <source>
        <dbReference type="EMBL" id="KAJ7650991.1"/>
    </source>
</evidence>
<feature type="transmembrane region" description="Helical" evidence="6">
    <location>
        <begin position="125"/>
        <end position="146"/>
    </location>
</feature>